<dbReference type="GO" id="GO:0044010">
    <property type="term" value="P:single-species biofilm formation"/>
    <property type="evidence" value="ECO:0007669"/>
    <property type="project" value="InterPro"/>
</dbReference>
<proteinExistence type="predicted"/>
<evidence type="ECO:0000313" key="2">
    <source>
        <dbReference type="Proteomes" id="UP000286954"/>
    </source>
</evidence>
<dbReference type="EMBL" id="CP018911">
    <property type="protein sequence ID" value="AZU04936.1"/>
    <property type="molecule type" value="Genomic_DNA"/>
</dbReference>
<accession>A0A3T0ECB5</accession>
<keyword evidence="2" id="KW-1185">Reference proteome</keyword>
<dbReference type="Proteomes" id="UP000286954">
    <property type="component" value="Chromosome"/>
</dbReference>
<evidence type="ECO:0008006" key="3">
    <source>
        <dbReference type="Google" id="ProtNLM"/>
    </source>
</evidence>
<dbReference type="Gene3D" id="3.30.2310.40">
    <property type="match status" value="1"/>
</dbReference>
<sequence>MAGAAMMGMTRADMVSVIRSLTRDEFFKSVTTFHDHRVWMDVYHTRADGYDIYIKFVQDTVTEFTCTSFKER</sequence>
<dbReference type="Pfam" id="PF15723">
    <property type="entry name" value="MqsR_toxin"/>
    <property type="match status" value="1"/>
</dbReference>
<name>A0A3T0ECB5_9PROT</name>
<dbReference type="GO" id="GO:0017148">
    <property type="term" value="P:negative regulation of translation"/>
    <property type="evidence" value="ECO:0007669"/>
    <property type="project" value="InterPro"/>
</dbReference>
<dbReference type="InterPro" id="IPR038493">
    <property type="entry name" value="MqsR_sf"/>
</dbReference>
<evidence type="ECO:0000313" key="1">
    <source>
        <dbReference type="EMBL" id="AZU04936.1"/>
    </source>
</evidence>
<dbReference type="GO" id="GO:0009372">
    <property type="term" value="P:quorum sensing"/>
    <property type="evidence" value="ECO:0007669"/>
    <property type="project" value="InterPro"/>
</dbReference>
<organism evidence="1 2">
    <name type="scientific">Glycocaulis alkaliphilus</name>
    <dbReference type="NCBI Taxonomy" id="1434191"/>
    <lineage>
        <taxon>Bacteria</taxon>
        <taxon>Pseudomonadati</taxon>
        <taxon>Pseudomonadota</taxon>
        <taxon>Alphaproteobacteria</taxon>
        <taxon>Maricaulales</taxon>
        <taxon>Maricaulaceae</taxon>
        <taxon>Glycocaulis</taxon>
    </lineage>
</organism>
<dbReference type="KEGG" id="gak:X907_2421"/>
<gene>
    <name evidence="1" type="ORF">X907_2421</name>
</gene>
<protein>
    <recommendedName>
        <fullName evidence="3">Motility quorum-sensing regulator</fullName>
    </recommendedName>
</protein>
<reference evidence="1 2" key="1">
    <citation type="submission" date="2016-12" db="EMBL/GenBank/DDBJ databases">
        <title>The genome of dimorphic prosthecate Glycocaulis alkaliphilus 6b-8t, isolated from crude oil dictates its adaptability in petroleum environments.</title>
        <authorList>
            <person name="Wu X.-L."/>
            <person name="Geng S."/>
        </authorList>
    </citation>
    <scope>NUCLEOTIDE SEQUENCE [LARGE SCALE GENOMIC DNA]</scope>
    <source>
        <strain evidence="1 2">6B-8</strain>
    </source>
</reference>
<dbReference type="AlphaFoldDB" id="A0A3T0ECB5"/>
<dbReference type="InterPro" id="IPR031451">
    <property type="entry name" value="MqsR_toxin"/>
</dbReference>